<dbReference type="Proteomes" id="UP000191672">
    <property type="component" value="Unassembled WGS sequence"/>
</dbReference>
<dbReference type="InterPro" id="IPR011032">
    <property type="entry name" value="GroES-like_sf"/>
</dbReference>
<proteinExistence type="predicted"/>
<evidence type="ECO:0000313" key="1">
    <source>
        <dbReference type="EMBL" id="OQD79877.1"/>
    </source>
</evidence>
<dbReference type="STRING" id="416450.A0A1V6PT41"/>
<dbReference type="Gene3D" id="3.90.180.10">
    <property type="entry name" value="Medium-chain alcohol dehydrogenases, catalytic domain"/>
    <property type="match status" value="1"/>
</dbReference>
<dbReference type="EMBL" id="MDYN01000042">
    <property type="protein sequence ID" value="OQD79877.1"/>
    <property type="molecule type" value="Genomic_DNA"/>
</dbReference>
<comment type="caution">
    <text evidence="1">The sequence shown here is derived from an EMBL/GenBank/DDBJ whole genome shotgun (WGS) entry which is preliminary data.</text>
</comment>
<keyword evidence="2" id="KW-1185">Reference proteome</keyword>
<name>A0A1V6PT41_9EURO</name>
<accession>A0A1V6PT41</accession>
<protein>
    <submittedName>
        <fullName evidence="1">Uncharacterized protein</fullName>
    </submittedName>
</protein>
<evidence type="ECO:0000313" key="2">
    <source>
        <dbReference type="Proteomes" id="UP000191672"/>
    </source>
</evidence>
<gene>
    <name evidence="1" type="ORF">PENANT_c042G03889</name>
</gene>
<dbReference type="AlphaFoldDB" id="A0A1V6PT41"/>
<sequence length="146" mass="15763">MKAIVIEKFGGPESLVIKDVPTPEPKHGEVVIRIKAFGANNAEMHLGKGEWAEWSFGQPDVCGHFAFVVEPEPVGAEISIDIHKMDTINVTHPFTSEHCSQVLSVATEFSDRSIFPASIPPALNIASSLDETVVNSAITTISPSRI</sequence>
<reference evidence="2" key="1">
    <citation type="journal article" date="2017" name="Nat. Microbiol.">
        <title>Global analysis of biosynthetic gene clusters reveals vast potential of secondary metabolite production in Penicillium species.</title>
        <authorList>
            <person name="Nielsen J.C."/>
            <person name="Grijseels S."/>
            <person name="Prigent S."/>
            <person name="Ji B."/>
            <person name="Dainat J."/>
            <person name="Nielsen K.F."/>
            <person name="Frisvad J.C."/>
            <person name="Workman M."/>
            <person name="Nielsen J."/>
        </authorList>
    </citation>
    <scope>NUCLEOTIDE SEQUENCE [LARGE SCALE GENOMIC DNA]</scope>
    <source>
        <strain evidence="2">IBT 31811</strain>
    </source>
</reference>
<organism evidence="1 2">
    <name type="scientific">Penicillium antarcticum</name>
    <dbReference type="NCBI Taxonomy" id="416450"/>
    <lineage>
        <taxon>Eukaryota</taxon>
        <taxon>Fungi</taxon>
        <taxon>Dikarya</taxon>
        <taxon>Ascomycota</taxon>
        <taxon>Pezizomycotina</taxon>
        <taxon>Eurotiomycetes</taxon>
        <taxon>Eurotiomycetidae</taxon>
        <taxon>Eurotiales</taxon>
        <taxon>Aspergillaceae</taxon>
        <taxon>Penicillium</taxon>
    </lineage>
</organism>
<dbReference type="SUPFAM" id="SSF50129">
    <property type="entry name" value="GroES-like"/>
    <property type="match status" value="1"/>
</dbReference>